<reference evidence="1" key="1">
    <citation type="submission" date="2014-11" db="EMBL/GenBank/DDBJ databases">
        <authorList>
            <person name="Otto D Thomas"/>
            <person name="Naeem Raeece"/>
        </authorList>
    </citation>
    <scope>NUCLEOTIDE SEQUENCE</scope>
</reference>
<accession>A0A0G4HLT6</accession>
<dbReference type="VEuPathDB" id="CryptoDB:Cvel_28879"/>
<name>A0A0G4HLT6_9ALVE</name>
<evidence type="ECO:0000313" key="1">
    <source>
        <dbReference type="EMBL" id="CEM45093.1"/>
    </source>
</evidence>
<dbReference type="AlphaFoldDB" id="A0A0G4HLT6"/>
<organism evidence="1">
    <name type="scientific">Chromera velia CCMP2878</name>
    <dbReference type="NCBI Taxonomy" id="1169474"/>
    <lineage>
        <taxon>Eukaryota</taxon>
        <taxon>Sar</taxon>
        <taxon>Alveolata</taxon>
        <taxon>Colpodellida</taxon>
        <taxon>Chromeraceae</taxon>
        <taxon>Chromera</taxon>
    </lineage>
</organism>
<proteinExistence type="predicted"/>
<protein>
    <submittedName>
        <fullName evidence="1">Uncharacterized protein</fullName>
    </submittedName>
</protein>
<sequence>MVYSGPFVYVKFLLADPHLLCIGVGHGGDGDLSAPGCHISRGGVGGRLVGAGAALSGERIAVGVACKQGEGGGVLERKDACGRDGK</sequence>
<gene>
    <name evidence="1" type="ORF">Cvel_28879</name>
</gene>
<dbReference type="EMBL" id="CDMZ01003097">
    <property type="protein sequence ID" value="CEM45093.1"/>
    <property type="molecule type" value="Genomic_DNA"/>
</dbReference>